<sequence>MFYKIDAIDTLFFRNASPFDAELSQSAVSLFPPFPSVYAGALRYADTSDHPDKTVISRKLKIGFNGIMVDGRIMLPRPLDTIVLPTNEIQIMPLITAPIGSYSLPFVLSGEGLGKGKEPELKGGGYLDEGGINQYLQSNLGNIPCTSLARLIDRERHVGIQIDSATGATQAGLWYAIEKVRPISLNQKKQGSLQEQKCSLVVEADGIAITTPSVIRLGGEAKAASINVLGTTPAIRTISSTKKYFKLYLATPSIFKHGWIPWWIDPDSKEGVFAYKKRRIRVRLISAAVGRHIAIGGFAFEQRKPKEMRYAVPAGSVYFFEILEGEFDDAVKLFHQKCISDYREGYGFVYENWNRMRYCDRGLGYSLIGAIGANQGGHMDV</sequence>
<gene>
    <name evidence="1" type="ORF">JOC58_000632</name>
</gene>
<organism evidence="1 2">
    <name type="scientific">Paenibacillus hunanensis</name>
    <dbReference type="NCBI Taxonomy" id="539262"/>
    <lineage>
        <taxon>Bacteria</taxon>
        <taxon>Bacillati</taxon>
        <taxon>Bacillota</taxon>
        <taxon>Bacilli</taxon>
        <taxon>Bacillales</taxon>
        <taxon>Paenibacillaceae</taxon>
        <taxon>Paenibacillus</taxon>
    </lineage>
</organism>
<comment type="caution">
    <text evidence="1">The sequence shown here is derived from an EMBL/GenBank/DDBJ whole genome shotgun (WGS) entry which is preliminary data.</text>
</comment>
<proteinExistence type="predicted"/>
<dbReference type="RefSeq" id="WP_188774247.1">
    <property type="nucleotide sequence ID" value="NZ_BMMB01000002.1"/>
</dbReference>
<dbReference type="Proteomes" id="UP001185028">
    <property type="component" value="Unassembled WGS sequence"/>
</dbReference>
<reference evidence="1 2" key="1">
    <citation type="submission" date="2023-07" db="EMBL/GenBank/DDBJ databases">
        <title>Genomic Encyclopedia of Type Strains, Phase IV (KMG-IV): sequencing the most valuable type-strain genomes for metagenomic binning, comparative biology and taxonomic classification.</title>
        <authorList>
            <person name="Goeker M."/>
        </authorList>
    </citation>
    <scope>NUCLEOTIDE SEQUENCE [LARGE SCALE GENOMIC DNA]</scope>
    <source>
        <strain evidence="1 2">DSM 22170</strain>
    </source>
</reference>
<protein>
    <submittedName>
        <fullName evidence="1">CRISPR-associated protein Cmr3</fullName>
    </submittedName>
</protein>
<name>A0ABU1IU06_9BACL</name>
<dbReference type="EMBL" id="JAVDQH010000002">
    <property type="protein sequence ID" value="MDR6242748.1"/>
    <property type="molecule type" value="Genomic_DNA"/>
</dbReference>
<evidence type="ECO:0000313" key="1">
    <source>
        <dbReference type="EMBL" id="MDR6242748.1"/>
    </source>
</evidence>
<dbReference type="InterPro" id="IPR019117">
    <property type="entry name" value="CRISPR-assoc_protein_Cmr3"/>
</dbReference>
<dbReference type="Gene3D" id="2.60.40.4350">
    <property type="match status" value="1"/>
</dbReference>
<dbReference type="Pfam" id="PF09700">
    <property type="entry name" value="Cas_Cmr3"/>
    <property type="match status" value="1"/>
</dbReference>
<dbReference type="Gene3D" id="3.30.70.2940">
    <property type="match status" value="1"/>
</dbReference>
<evidence type="ECO:0000313" key="2">
    <source>
        <dbReference type="Proteomes" id="UP001185028"/>
    </source>
</evidence>
<keyword evidence="2" id="KW-1185">Reference proteome</keyword>
<accession>A0ABU1IU06</accession>